<organism evidence="1 2">
    <name type="scientific">Rhamnella rubrinervis</name>
    <dbReference type="NCBI Taxonomy" id="2594499"/>
    <lineage>
        <taxon>Eukaryota</taxon>
        <taxon>Viridiplantae</taxon>
        <taxon>Streptophyta</taxon>
        <taxon>Embryophyta</taxon>
        <taxon>Tracheophyta</taxon>
        <taxon>Spermatophyta</taxon>
        <taxon>Magnoliopsida</taxon>
        <taxon>eudicotyledons</taxon>
        <taxon>Gunneridae</taxon>
        <taxon>Pentapetalae</taxon>
        <taxon>rosids</taxon>
        <taxon>fabids</taxon>
        <taxon>Rosales</taxon>
        <taxon>Rhamnaceae</taxon>
        <taxon>rhamnoid group</taxon>
        <taxon>Rhamneae</taxon>
        <taxon>Rhamnella</taxon>
    </lineage>
</organism>
<protein>
    <recommendedName>
        <fullName evidence="3">C2 domain-containing protein</fullName>
    </recommendedName>
</protein>
<dbReference type="SUPFAM" id="SSF49562">
    <property type="entry name" value="C2 domain (Calcium/lipid-binding domain, CaLB)"/>
    <property type="match status" value="1"/>
</dbReference>
<sequence>MNYSLDINVRCLQGLKIKNMLFNKRVYALVSVVGSCRSIQKTPYGKFEAEVHKTKTWKWDYPMRFHVQESMVQENRLMVVIRLRRNIGCFCRDKDIGEVYIPIKQLFYTINGLDNSGTYQVHSPSGKLKGYLTLWYTFHEYCSSRSASDENLFNNLRSSVLASSSSSSARSSEEVARRYRVLSSAPSYYQYRVLPSAPPL</sequence>
<evidence type="ECO:0000313" key="1">
    <source>
        <dbReference type="EMBL" id="KAF3454515.1"/>
    </source>
</evidence>
<gene>
    <name evidence="1" type="ORF">FNV43_RR04963</name>
</gene>
<dbReference type="PANTHER" id="PTHR32246:SF173">
    <property type="entry name" value="C2 DOMAIN-CONTAINING PROTEIN"/>
    <property type="match status" value="1"/>
</dbReference>
<evidence type="ECO:0000313" key="2">
    <source>
        <dbReference type="Proteomes" id="UP000796880"/>
    </source>
</evidence>
<dbReference type="PANTHER" id="PTHR32246">
    <property type="entry name" value="INGRESSION PROTEIN FIC1"/>
    <property type="match status" value="1"/>
</dbReference>
<dbReference type="EMBL" id="VOIH02000002">
    <property type="protein sequence ID" value="KAF3454515.1"/>
    <property type="molecule type" value="Genomic_DNA"/>
</dbReference>
<dbReference type="Proteomes" id="UP000796880">
    <property type="component" value="Unassembled WGS sequence"/>
</dbReference>
<dbReference type="InterPro" id="IPR035892">
    <property type="entry name" value="C2_domain_sf"/>
</dbReference>
<accession>A0A8K0HMT9</accession>
<evidence type="ECO:0008006" key="3">
    <source>
        <dbReference type="Google" id="ProtNLM"/>
    </source>
</evidence>
<dbReference type="OrthoDB" id="1188992at2759"/>
<proteinExistence type="predicted"/>
<name>A0A8K0HMT9_9ROSA</name>
<dbReference type="AlphaFoldDB" id="A0A8K0HMT9"/>
<comment type="caution">
    <text evidence="1">The sequence shown here is derived from an EMBL/GenBank/DDBJ whole genome shotgun (WGS) entry which is preliminary data.</text>
</comment>
<keyword evidence="2" id="KW-1185">Reference proteome</keyword>
<reference evidence="1" key="1">
    <citation type="submission" date="2020-03" db="EMBL/GenBank/DDBJ databases">
        <title>A high-quality chromosome-level genome assembly of a woody plant with both climbing and erect habits, Rhamnella rubrinervis.</title>
        <authorList>
            <person name="Lu Z."/>
            <person name="Yang Y."/>
            <person name="Zhu X."/>
            <person name="Sun Y."/>
        </authorList>
    </citation>
    <scope>NUCLEOTIDE SEQUENCE</scope>
    <source>
        <strain evidence="1">BYM</strain>
        <tissue evidence="1">Leaf</tissue>
    </source>
</reference>